<dbReference type="EMBL" id="KZ293651">
    <property type="protein sequence ID" value="PBK96102.1"/>
    <property type="molecule type" value="Genomic_DNA"/>
</dbReference>
<reference evidence="2" key="1">
    <citation type="journal article" date="2017" name="Nat. Ecol. Evol.">
        <title>Genome expansion and lineage-specific genetic innovations in the forest pathogenic fungi Armillaria.</title>
        <authorList>
            <person name="Sipos G."/>
            <person name="Prasanna A.N."/>
            <person name="Walter M.C."/>
            <person name="O'Connor E."/>
            <person name="Balint B."/>
            <person name="Krizsan K."/>
            <person name="Kiss B."/>
            <person name="Hess J."/>
            <person name="Varga T."/>
            <person name="Slot J."/>
            <person name="Riley R."/>
            <person name="Boka B."/>
            <person name="Rigling D."/>
            <person name="Barry K."/>
            <person name="Lee J."/>
            <person name="Mihaltcheva S."/>
            <person name="LaButti K."/>
            <person name="Lipzen A."/>
            <person name="Waldron R."/>
            <person name="Moloney N.M."/>
            <person name="Sperisen C."/>
            <person name="Kredics L."/>
            <person name="Vagvoelgyi C."/>
            <person name="Patrignani A."/>
            <person name="Fitzpatrick D."/>
            <person name="Nagy I."/>
            <person name="Doyle S."/>
            <person name="Anderson J.B."/>
            <person name="Grigoriev I.V."/>
            <person name="Gueldener U."/>
            <person name="Muensterkoetter M."/>
            <person name="Nagy L.G."/>
        </authorList>
    </citation>
    <scope>NUCLEOTIDE SEQUENCE [LARGE SCALE GENOMIC DNA]</scope>
    <source>
        <strain evidence="2">Ar21-2</strain>
    </source>
</reference>
<name>A0A2H3DXE6_ARMGA</name>
<keyword evidence="2" id="KW-1185">Reference proteome</keyword>
<protein>
    <submittedName>
        <fullName evidence="1">Uncharacterized protein</fullName>
    </submittedName>
</protein>
<dbReference type="AlphaFoldDB" id="A0A2H3DXE6"/>
<evidence type="ECO:0000313" key="1">
    <source>
        <dbReference type="EMBL" id="PBK96102.1"/>
    </source>
</evidence>
<sequence length="176" mass="20116">MDMLKPMGRGSWLHYRGGVLSQIAVLMSEWSWNIARKSFRELAYGKRATRMDIVRCTQRRKMKAPIPSLNAPFRNRRALKDPYAMQTVLYVVVQSLAAALAVARTKSADIKKFLWNWTTKETLCRKDAPNTPVRLCSSVTRTTVELARAIVEYKLAVGGTFQEIDADSRCTIFQKR</sequence>
<dbReference type="Proteomes" id="UP000217790">
    <property type="component" value="Unassembled WGS sequence"/>
</dbReference>
<proteinExistence type="predicted"/>
<organism evidence="1 2">
    <name type="scientific">Armillaria gallica</name>
    <name type="common">Bulbous honey fungus</name>
    <name type="synonym">Armillaria bulbosa</name>
    <dbReference type="NCBI Taxonomy" id="47427"/>
    <lineage>
        <taxon>Eukaryota</taxon>
        <taxon>Fungi</taxon>
        <taxon>Dikarya</taxon>
        <taxon>Basidiomycota</taxon>
        <taxon>Agaricomycotina</taxon>
        <taxon>Agaricomycetes</taxon>
        <taxon>Agaricomycetidae</taxon>
        <taxon>Agaricales</taxon>
        <taxon>Marasmiineae</taxon>
        <taxon>Physalacriaceae</taxon>
        <taxon>Armillaria</taxon>
    </lineage>
</organism>
<gene>
    <name evidence="1" type="ORF">ARMGADRAFT_1028314</name>
</gene>
<accession>A0A2H3DXE6</accession>
<dbReference type="InParanoid" id="A0A2H3DXE6"/>
<evidence type="ECO:0000313" key="2">
    <source>
        <dbReference type="Proteomes" id="UP000217790"/>
    </source>
</evidence>